<dbReference type="PROSITE" id="PS50297">
    <property type="entry name" value="ANK_REP_REGION"/>
    <property type="match status" value="2"/>
</dbReference>
<evidence type="ECO:0000256" key="1">
    <source>
        <dbReference type="ARBA" id="ARBA00022737"/>
    </source>
</evidence>
<dbReference type="PANTHER" id="PTHR24123:SF33">
    <property type="entry name" value="PROTEIN HOS4"/>
    <property type="match status" value="1"/>
</dbReference>
<evidence type="ECO:0000313" key="5">
    <source>
        <dbReference type="Proteomes" id="UP000001542"/>
    </source>
</evidence>
<organism evidence="4 5">
    <name type="scientific">Trichomonas vaginalis (strain ATCC PRA-98 / G3)</name>
    <dbReference type="NCBI Taxonomy" id="412133"/>
    <lineage>
        <taxon>Eukaryota</taxon>
        <taxon>Metamonada</taxon>
        <taxon>Parabasalia</taxon>
        <taxon>Trichomonadida</taxon>
        <taxon>Trichomonadidae</taxon>
        <taxon>Trichomonas</taxon>
    </lineage>
</organism>
<keyword evidence="1" id="KW-0677">Repeat</keyword>
<dbReference type="InterPro" id="IPR002110">
    <property type="entry name" value="Ankyrin_rpt"/>
</dbReference>
<feature type="repeat" description="ANK" evidence="3">
    <location>
        <begin position="405"/>
        <end position="426"/>
    </location>
</feature>
<dbReference type="InterPro" id="IPR051165">
    <property type="entry name" value="Multifunctional_ANK_Repeat"/>
</dbReference>
<dbReference type="Pfam" id="PF12796">
    <property type="entry name" value="Ank_2"/>
    <property type="match status" value="1"/>
</dbReference>
<dbReference type="SMR" id="A2D7W0"/>
<dbReference type="PROSITE" id="PS50088">
    <property type="entry name" value="ANK_REPEAT"/>
    <property type="match status" value="3"/>
</dbReference>
<feature type="repeat" description="ANK" evidence="3">
    <location>
        <begin position="372"/>
        <end position="404"/>
    </location>
</feature>
<dbReference type="PANTHER" id="PTHR24123">
    <property type="entry name" value="ANKYRIN REPEAT-CONTAINING"/>
    <property type="match status" value="1"/>
</dbReference>
<dbReference type="Proteomes" id="UP000001542">
    <property type="component" value="Unassembled WGS sequence"/>
</dbReference>
<sequence>MSDIKFVVDSQYCRNSSLVKYGSDFCFVINGHRFYTTQSHAVVVSETVRNMLITDNSTQEININIDTDINNKDSFNKALNIFCKFVQEGYVSENIDIETSEIIYDLGVLLKNEDFISQYKFIISSTIISESNIESFIRYSLKTCDFDKTCSFIASHISFLGPSKLCLLFESVYHSIASSYFNENIDDTFIDFISNILSNEHVFVYNEDDICDFVISFIKTFSPLLSFSSSFSETSKISNTSNTSKFDKLIEFIRFEFCTNETISRFIKFYSSFINSFDQEMKTGNKSNDNIQNENEIFTHLFETLMLSSQIKDIEQFDKISTTDENINSFEKYWTSNKILYIYDIFVKCSQERDLYSIKFAVDNGYHKVYYFANNLIHYAAKLNNLSLVQDLISCGVDPNMRNDDLKTPLHFACYYNSINVVKFLLTFNEIDINAQDICGDTPLHKACNYNNEEIVKILIRLRGININIKNNQGKIPIKMTSNERIHNLLIKK</sequence>
<dbReference type="RefSeq" id="XP_001584379.1">
    <property type="nucleotide sequence ID" value="XM_001584329.1"/>
</dbReference>
<dbReference type="Gene3D" id="1.25.40.20">
    <property type="entry name" value="Ankyrin repeat-containing domain"/>
    <property type="match status" value="1"/>
</dbReference>
<keyword evidence="5" id="KW-1185">Reference proteome</keyword>
<dbReference type="EMBL" id="DS113178">
    <property type="protein sequence ID" value="EAY23393.1"/>
    <property type="molecule type" value="Genomic_DNA"/>
</dbReference>
<feature type="repeat" description="ANK" evidence="3">
    <location>
        <begin position="439"/>
        <end position="472"/>
    </location>
</feature>
<reference evidence="4" key="2">
    <citation type="journal article" date="2007" name="Science">
        <title>Draft genome sequence of the sexually transmitted pathogen Trichomonas vaginalis.</title>
        <authorList>
            <person name="Carlton J.M."/>
            <person name="Hirt R.P."/>
            <person name="Silva J.C."/>
            <person name="Delcher A.L."/>
            <person name="Schatz M."/>
            <person name="Zhao Q."/>
            <person name="Wortman J.R."/>
            <person name="Bidwell S.L."/>
            <person name="Alsmark U.C.M."/>
            <person name="Besteiro S."/>
            <person name="Sicheritz-Ponten T."/>
            <person name="Noel C.J."/>
            <person name="Dacks J.B."/>
            <person name="Foster P.G."/>
            <person name="Simillion C."/>
            <person name="Van de Peer Y."/>
            <person name="Miranda-Saavedra D."/>
            <person name="Barton G.J."/>
            <person name="Westrop G.D."/>
            <person name="Mueller S."/>
            <person name="Dessi D."/>
            <person name="Fiori P.L."/>
            <person name="Ren Q."/>
            <person name="Paulsen I."/>
            <person name="Zhang H."/>
            <person name="Bastida-Corcuera F.D."/>
            <person name="Simoes-Barbosa A."/>
            <person name="Brown M.T."/>
            <person name="Hayes R.D."/>
            <person name="Mukherjee M."/>
            <person name="Okumura C.Y."/>
            <person name="Schneider R."/>
            <person name="Smith A.J."/>
            <person name="Vanacova S."/>
            <person name="Villalvazo M."/>
            <person name="Haas B.J."/>
            <person name="Pertea M."/>
            <person name="Feldblyum T.V."/>
            <person name="Utterback T.R."/>
            <person name="Shu C.L."/>
            <person name="Osoegawa K."/>
            <person name="de Jong P.J."/>
            <person name="Hrdy I."/>
            <person name="Horvathova L."/>
            <person name="Zubacova Z."/>
            <person name="Dolezal P."/>
            <person name="Malik S.B."/>
            <person name="Logsdon J.M. Jr."/>
            <person name="Henze K."/>
            <person name="Gupta A."/>
            <person name="Wang C.C."/>
            <person name="Dunne R.L."/>
            <person name="Upcroft J.A."/>
            <person name="Upcroft P."/>
            <person name="White O."/>
            <person name="Salzberg S.L."/>
            <person name="Tang P."/>
            <person name="Chiu C.-H."/>
            <person name="Lee Y.-S."/>
            <person name="Embley T.M."/>
            <person name="Coombs G.H."/>
            <person name="Mottram J.C."/>
            <person name="Tachezy J."/>
            <person name="Fraser-Liggett C.M."/>
            <person name="Johnson P.J."/>
        </authorList>
    </citation>
    <scope>NUCLEOTIDE SEQUENCE [LARGE SCALE GENOMIC DNA]</scope>
    <source>
        <strain evidence="4">G3</strain>
    </source>
</reference>
<dbReference type="KEGG" id="tva:5468954"/>
<dbReference type="eggNOG" id="ENOG502QTZB">
    <property type="taxonomic scope" value="Eukaryota"/>
</dbReference>
<dbReference type="AlphaFoldDB" id="A2D7W0"/>
<dbReference type="VEuPathDB" id="TrichDB:TVAG_070560"/>
<keyword evidence="2 3" id="KW-0040">ANK repeat</keyword>
<dbReference type="SUPFAM" id="SSF48403">
    <property type="entry name" value="Ankyrin repeat"/>
    <property type="match status" value="1"/>
</dbReference>
<evidence type="ECO:0000313" key="4">
    <source>
        <dbReference type="EMBL" id="EAY23393.1"/>
    </source>
</evidence>
<gene>
    <name evidence="4" type="ORF">TVAG_070560</name>
</gene>
<dbReference type="InParanoid" id="A2D7W0"/>
<dbReference type="SMART" id="SM00248">
    <property type="entry name" value="ANK"/>
    <property type="match status" value="3"/>
</dbReference>
<protein>
    <submittedName>
        <fullName evidence="4">Uncharacterized protein</fullName>
    </submittedName>
</protein>
<proteinExistence type="predicted"/>
<evidence type="ECO:0000256" key="2">
    <source>
        <dbReference type="ARBA" id="ARBA00023043"/>
    </source>
</evidence>
<dbReference type="InterPro" id="IPR036770">
    <property type="entry name" value="Ankyrin_rpt-contain_sf"/>
</dbReference>
<reference evidence="4" key="1">
    <citation type="submission" date="2006-10" db="EMBL/GenBank/DDBJ databases">
        <authorList>
            <person name="Amadeo P."/>
            <person name="Zhao Q."/>
            <person name="Wortman J."/>
            <person name="Fraser-Liggett C."/>
            <person name="Carlton J."/>
        </authorList>
    </citation>
    <scope>NUCLEOTIDE SEQUENCE</scope>
    <source>
        <strain evidence="4">G3</strain>
    </source>
</reference>
<accession>A2D7W0</accession>
<dbReference type="VEuPathDB" id="TrichDB:TVAGG3_1045120"/>
<name>A2D7W0_TRIV3</name>
<evidence type="ECO:0000256" key="3">
    <source>
        <dbReference type="PROSITE-ProRule" id="PRU00023"/>
    </source>
</evidence>